<evidence type="ECO:0000313" key="1">
    <source>
        <dbReference type="EMBL" id="GHE86282.1"/>
    </source>
</evidence>
<protein>
    <submittedName>
        <fullName evidence="1">Uncharacterized protein</fullName>
    </submittedName>
</protein>
<sequence length="242" mass="27836">MNNQTQKKNEEKRQLVNALRLLNISGLSTIKESESPDFIINIANKAIGIEVTELYIKDDFDSAKTQAHISRISQDAIEIFDKKSNTKCIFHFGFNGHNDASNRKEITTSLSKHLLQNIHFRNKKCTNLINLKIPKNSQFSTLINSIHARPIESNNSEFFITSKFETKNLTKTAISNCIAAKEKLLPKYKKSCQEIWLLIVLPLMQLSNDYQLHEGIPNIKITSDFDKLFVYDEYREKVTIIT</sequence>
<gene>
    <name evidence="1" type="ORF">GCM10011501_14250</name>
</gene>
<dbReference type="Proteomes" id="UP000626370">
    <property type="component" value="Unassembled WGS sequence"/>
</dbReference>
<name>A0ABQ3IQ67_9GAMM</name>
<keyword evidence="2" id="KW-1185">Reference proteome</keyword>
<dbReference type="EMBL" id="BNAH01000005">
    <property type="protein sequence ID" value="GHE86282.1"/>
    <property type="molecule type" value="Genomic_DNA"/>
</dbReference>
<reference evidence="2" key="1">
    <citation type="journal article" date="2019" name="Int. J. Syst. Evol. Microbiol.">
        <title>The Global Catalogue of Microorganisms (GCM) 10K type strain sequencing project: providing services to taxonomists for standard genome sequencing and annotation.</title>
        <authorList>
            <consortium name="The Broad Institute Genomics Platform"/>
            <consortium name="The Broad Institute Genome Sequencing Center for Infectious Disease"/>
            <person name="Wu L."/>
            <person name="Ma J."/>
        </authorList>
    </citation>
    <scope>NUCLEOTIDE SEQUENCE [LARGE SCALE GENOMIC DNA]</scope>
    <source>
        <strain evidence="2">CGMCC 1.15922</strain>
    </source>
</reference>
<organism evidence="1 2">
    <name type="scientific">Thalassotalea profundi</name>
    <dbReference type="NCBI Taxonomy" id="2036687"/>
    <lineage>
        <taxon>Bacteria</taxon>
        <taxon>Pseudomonadati</taxon>
        <taxon>Pseudomonadota</taxon>
        <taxon>Gammaproteobacteria</taxon>
        <taxon>Alteromonadales</taxon>
        <taxon>Colwelliaceae</taxon>
        <taxon>Thalassotalea</taxon>
    </lineage>
</organism>
<evidence type="ECO:0000313" key="2">
    <source>
        <dbReference type="Proteomes" id="UP000626370"/>
    </source>
</evidence>
<dbReference type="RefSeq" id="WP_189377579.1">
    <property type="nucleotide sequence ID" value="NZ_BNAH01000005.1"/>
</dbReference>
<proteinExistence type="predicted"/>
<accession>A0ABQ3IQ67</accession>
<comment type="caution">
    <text evidence="1">The sequence shown here is derived from an EMBL/GenBank/DDBJ whole genome shotgun (WGS) entry which is preliminary data.</text>
</comment>